<dbReference type="AlphaFoldDB" id="A0A0K1R9C7"/>
<feature type="region of interest" description="Disordered" evidence="1">
    <location>
        <begin position="26"/>
        <end position="54"/>
    </location>
</feature>
<dbReference type="InterPro" id="IPR001254">
    <property type="entry name" value="Trypsin_dom"/>
</dbReference>
<feature type="domain" description="Peptidase S1" evidence="2">
    <location>
        <begin position="89"/>
        <end position="255"/>
    </location>
</feature>
<proteinExistence type="predicted"/>
<dbReference type="EMBL" id="CP012342">
    <property type="protein sequence ID" value="AKV58014.1"/>
    <property type="molecule type" value="Genomic_DNA"/>
</dbReference>
<reference evidence="3 4" key="1">
    <citation type="submission" date="2015-08" db="EMBL/GenBank/DDBJ databases">
        <authorList>
            <person name="Babu N.S."/>
            <person name="Beckwith C.J."/>
            <person name="Beseler K.G."/>
            <person name="Brison A."/>
            <person name="Carone J.V."/>
            <person name="Caskin T.P."/>
            <person name="Diamond M."/>
            <person name="Durham M.E."/>
            <person name="Foxe J.M."/>
            <person name="Go M."/>
            <person name="Henderson B.A."/>
            <person name="Jones I.B."/>
            <person name="McGettigan J.A."/>
            <person name="Micheletti S.J."/>
            <person name="Nasrallah M.E."/>
            <person name="Ortiz D."/>
            <person name="Piller C.R."/>
            <person name="Privatt S.R."/>
            <person name="Schneider S.L."/>
            <person name="Sharp S."/>
            <person name="Smith T.C."/>
            <person name="Stanton J.D."/>
            <person name="Ullery H.E."/>
            <person name="Wilson R.J."/>
            <person name="Serrano M.G."/>
            <person name="Buck G."/>
            <person name="Lee V."/>
            <person name="Wang Y."/>
            <person name="Carvalho R."/>
            <person name="Voegtly L."/>
            <person name="Shi R."/>
            <person name="Duckworth R."/>
            <person name="Johnson A."/>
            <person name="Loviza R."/>
            <person name="Walstead R."/>
            <person name="Shah Z."/>
            <person name="Kiflezghi M."/>
            <person name="Wade K."/>
            <person name="Ball S.L."/>
            <person name="Bradley K.W."/>
            <person name="Asai D.J."/>
            <person name="Bowman C.A."/>
            <person name="Russell D.A."/>
            <person name="Pope W.H."/>
            <person name="Jacobs-Sera D."/>
            <person name="Hendrix R.W."/>
            <person name="Hatfull G.F."/>
        </authorList>
    </citation>
    <scope>NUCLEOTIDE SEQUENCE [LARGE SCALE GENOMIC DNA]</scope>
    <source>
        <strain evidence="3 4">PUDD_83A45</strain>
    </source>
</reference>
<evidence type="ECO:0000256" key="1">
    <source>
        <dbReference type="SAM" id="MobiDB-lite"/>
    </source>
</evidence>
<name>A0A0K1R9C7_9CORY</name>
<dbReference type="PATRIC" id="fig|156976.3.peg.231"/>
<feature type="compositionally biased region" description="Basic and acidic residues" evidence="1">
    <location>
        <begin position="29"/>
        <end position="39"/>
    </location>
</feature>
<accession>A0A0K1R9C7</accession>
<dbReference type="InterPro" id="IPR018114">
    <property type="entry name" value="TRYPSIN_HIS"/>
</dbReference>
<evidence type="ECO:0000313" key="4">
    <source>
        <dbReference type="Proteomes" id="UP000060016"/>
    </source>
</evidence>
<dbReference type="KEGG" id="crie:AK829_01205"/>
<dbReference type="Pfam" id="PF00089">
    <property type="entry name" value="Trypsin"/>
    <property type="match status" value="1"/>
</dbReference>
<evidence type="ECO:0000259" key="2">
    <source>
        <dbReference type="Pfam" id="PF00089"/>
    </source>
</evidence>
<dbReference type="GO" id="GO:0004252">
    <property type="term" value="F:serine-type endopeptidase activity"/>
    <property type="evidence" value="ECO:0007669"/>
    <property type="project" value="InterPro"/>
</dbReference>
<dbReference type="STRING" id="156976.AK829_01205"/>
<dbReference type="InterPro" id="IPR043504">
    <property type="entry name" value="Peptidase_S1_PA_chymotrypsin"/>
</dbReference>
<dbReference type="Proteomes" id="UP000060016">
    <property type="component" value="Chromosome"/>
</dbReference>
<dbReference type="GO" id="GO:0006508">
    <property type="term" value="P:proteolysis"/>
    <property type="evidence" value="ECO:0007669"/>
    <property type="project" value="InterPro"/>
</dbReference>
<dbReference type="SUPFAM" id="SSF50494">
    <property type="entry name" value="Trypsin-like serine proteases"/>
    <property type="match status" value="1"/>
</dbReference>
<protein>
    <recommendedName>
        <fullName evidence="2">Peptidase S1 domain-containing protein</fullName>
    </recommendedName>
</protein>
<gene>
    <name evidence="3" type="ORF">AK829_01205</name>
</gene>
<dbReference type="PROSITE" id="PS00135">
    <property type="entry name" value="TRYPSIN_SER"/>
    <property type="match status" value="1"/>
</dbReference>
<organism evidence="3 4">
    <name type="scientific">Corynebacterium riegelii</name>
    <dbReference type="NCBI Taxonomy" id="156976"/>
    <lineage>
        <taxon>Bacteria</taxon>
        <taxon>Bacillati</taxon>
        <taxon>Actinomycetota</taxon>
        <taxon>Actinomycetes</taxon>
        <taxon>Mycobacteriales</taxon>
        <taxon>Corynebacteriaceae</taxon>
        <taxon>Corynebacterium</taxon>
    </lineage>
</organism>
<dbReference type="Gene3D" id="2.40.10.10">
    <property type="entry name" value="Trypsin-like serine proteases"/>
    <property type="match status" value="2"/>
</dbReference>
<dbReference type="InterPro" id="IPR033116">
    <property type="entry name" value="TRYPSIN_SER"/>
</dbReference>
<dbReference type="InterPro" id="IPR009003">
    <property type="entry name" value="Peptidase_S1_PA"/>
</dbReference>
<evidence type="ECO:0000313" key="3">
    <source>
        <dbReference type="EMBL" id="AKV58014.1"/>
    </source>
</evidence>
<sequence>MFAVVAVLALVAGVVWLGVTTSQVPSSTDAERQALEEVRTPPGEVPPEDEPQQPANQVLVPEYAVWAPGTKIQTTDHYPAPGESFTAQSCTVAFSFSDIHGRNYAVTAGHCGHEGDLVWPTNATFASDYEREAGRFIYSGLFNPGGERVDIGIIEITDPERAMEVVGDPIPTGIAQDIPAPGHVCKTGGTTGYTCGEFLETQRVQIVDTMVEEQLPTFGDIAGVCVSPGDSGGPVFSEVNGRAVIIGVVSGTEAGRSDEECFEGMDNPKRMSYSNIEQLMGVIHAVVPEPAWVTQSW</sequence>
<keyword evidence="4" id="KW-1185">Reference proteome</keyword>
<dbReference type="PROSITE" id="PS00134">
    <property type="entry name" value="TRYPSIN_HIS"/>
    <property type="match status" value="1"/>
</dbReference>